<dbReference type="AlphaFoldDB" id="A0A9P6AX00"/>
<proteinExistence type="predicted"/>
<feature type="signal peptide" evidence="1">
    <location>
        <begin position="1"/>
        <end position="20"/>
    </location>
</feature>
<gene>
    <name evidence="2" type="ORF">BS47DRAFT_1362400</name>
</gene>
<evidence type="ECO:0000256" key="1">
    <source>
        <dbReference type="SAM" id="SignalP"/>
    </source>
</evidence>
<dbReference type="EMBL" id="MU128971">
    <property type="protein sequence ID" value="KAF9513553.1"/>
    <property type="molecule type" value="Genomic_DNA"/>
</dbReference>
<dbReference type="Proteomes" id="UP000886523">
    <property type="component" value="Unassembled WGS sequence"/>
</dbReference>
<reference evidence="2" key="1">
    <citation type="journal article" date="2020" name="Nat. Commun.">
        <title>Large-scale genome sequencing of mycorrhizal fungi provides insights into the early evolution of symbiotic traits.</title>
        <authorList>
            <person name="Miyauchi S."/>
            <person name="Kiss E."/>
            <person name="Kuo A."/>
            <person name="Drula E."/>
            <person name="Kohler A."/>
            <person name="Sanchez-Garcia M."/>
            <person name="Morin E."/>
            <person name="Andreopoulos B."/>
            <person name="Barry K.W."/>
            <person name="Bonito G."/>
            <person name="Buee M."/>
            <person name="Carver A."/>
            <person name="Chen C."/>
            <person name="Cichocki N."/>
            <person name="Clum A."/>
            <person name="Culley D."/>
            <person name="Crous P.W."/>
            <person name="Fauchery L."/>
            <person name="Girlanda M."/>
            <person name="Hayes R.D."/>
            <person name="Keri Z."/>
            <person name="LaButti K."/>
            <person name="Lipzen A."/>
            <person name="Lombard V."/>
            <person name="Magnuson J."/>
            <person name="Maillard F."/>
            <person name="Murat C."/>
            <person name="Nolan M."/>
            <person name="Ohm R.A."/>
            <person name="Pangilinan J."/>
            <person name="Pereira M.F."/>
            <person name="Perotto S."/>
            <person name="Peter M."/>
            <person name="Pfister S."/>
            <person name="Riley R."/>
            <person name="Sitrit Y."/>
            <person name="Stielow J.B."/>
            <person name="Szollosi G."/>
            <person name="Zifcakova L."/>
            <person name="Stursova M."/>
            <person name="Spatafora J.W."/>
            <person name="Tedersoo L."/>
            <person name="Vaario L.M."/>
            <person name="Yamada A."/>
            <person name="Yan M."/>
            <person name="Wang P."/>
            <person name="Xu J."/>
            <person name="Bruns T."/>
            <person name="Baldrian P."/>
            <person name="Vilgalys R."/>
            <person name="Dunand C."/>
            <person name="Henrissat B."/>
            <person name="Grigoriev I.V."/>
            <person name="Hibbett D."/>
            <person name="Nagy L.G."/>
            <person name="Martin F.M."/>
        </authorList>
    </citation>
    <scope>NUCLEOTIDE SEQUENCE</scope>
    <source>
        <strain evidence="2">UP504</strain>
    </source>
</reference>
<protein>
    <submittedName>
        <fullName evidence="2">Uncharacterized protein</fullName>
    </submittedName>
</protein>
<name>A0A9P6AX00_9AGAM</name>
<comment type="caution">
    <text evidence="2">The sequence shown here is derived from an EMBL/GenBank/DDBJ whole genome shotgun (WGS) entry which is preliminary data.</text>
</comment>
<evidence type="ECO:0000313" key="2">
    <source>
        <dbReference type="EMBL" id="KAF9513553.1"/>
    </source>
</evidence>
<organism evidence="2 3">
    <name type="scientific">Hydnum rufescens UP504</name>
    <dbReference type="NCBI Taxonomy" id="1448309"/>
    <lineage>
        <taxon>Eukaryota</taxon>
        <taxon>Fungi</taxon>
        <taxon>Dikarya</taxon>
        <taxon>Basidiomycota</taxon>
        <taxon>Agaricomycotina</taxon>
        <taxon>Agaricomycetes</taxon>
        <taxon>Cantharellales</taxon>
        <taxon>Hydnaceae</taxon>
        <taxon>Hydnum</taxon>
    </lineage>
</organism>
<keyword evidence="1" id="KW-0732">Signal</keyword>
<sequence>MYWICVYWVSILVYLCLIEASELIELGFCDGKTLQKAPEGFRRHEAYALKAQNKDHAYFGSQALKPSEVSEPILGFPDAVHINGTWGNMEIHYQRHWYIFWYIIWHPTLYPQKIPFSNGVLKQC</sequence>
<keyword evidence="3" id="KW-1185">Reference proteome</keyword>
<feature type="chain" id="PRO_5040408951" evidence="1">
    <location>
        <begin position="21"/>
        <end position="124"/>
    </location>
</feature>
<evidence type="ECO:0000313" key="3">
    <source>
        <dbReference type="Proteomes" id="UP000886523"/>
    </source>
</evidence>
<accession>A0A9P6AX00</accession>